<proteinExistence type="predicted"/>
<evidence type="ECO:0000313" key="3">
    <source>
        <dbReference type="Proteomes" id="UP001457282"/>
    </source>
</evidence>
<dbReference type="Proteomes" id="UP001457282">
    <property type="component" value="Unassembled WGS sequence"/>
</dbReference>
<dbReference type="PANTHER" id="PTHR46050:SF3">
    <property type="entry name" value="TPR REPEAT-CONTAINING THIOREDOXIN TTL1"/>
    <property type="match status" value="1"/>
</dbReference>
<dbReference type="Pfam" id="PF00085">
    <property type="entry name" value="Thioredoxin"/>
    <property type="match status" value="1"/>
</dbReference>
<evidence type="ECO:0000259" key="1">
    <source>
        <dbReference type="Pfam" id="PF00085"/>
    </source>
</evidence>
<dbReference type="EMBL" id="JBEDUW010000003">
    <property type="protein sequence ID" value="KAK9937871.1"/>
    <property type="molecule type" value="Genomic_DNA"/>
</dbReference>
<dbReference type="GO" id="GO:0005737">
    <property type="term" value="C:cytoplasm"/>
    <property type="evidence" value="ECO:0007669"/>
    <property type="project" value="TreeGrafter"/>
</dbReference>
<dbReference type="CDD" id="cd02947">
    <property type="entry name" value="TRX_family"/>
    <property type="match status" value="1"/>
</dbReference>
<dbReference type="InterPro" id="IPR044534">
    <property type="entry name" value="TTL1-4"/>
</dbReference>
<protein>
    <recommendedName>
        <fullName evidence="1">Thioredoxin domain-containing protein</fullName>
    </recommendedName>
</protein>
<keyword evidence="3" id="KW-1185">Reference proteome</keyword>
<feature type="domain" description="Thioredoxin" evidence="1">
    <location>
        <begin position="25"/>
        <end position="72"/>
    </location>
</feature>
<dbReference type="PANTHER" id="PTHR46050">
    <property type="entry name" value="TPR REPEAT-CONTAINING THIOREDOXIN"/>
    <property type="match status" value="1"/>
</dbReference>
<sequence>MLNSELLYVYQVSPSFISKQASDLQCKQISPFVDTLCGRYPSINFLKVDIEESPAVANTENVKIVPTFKIYKMVAG</sequence>
<dbReference type="InterPro" id="IPR036249">
    <property type="entry name" value="Thioredoxin-like_sf"/>
</dbReference>
<reference evidence="2 3" key="1">
    <citation type="journal article" date="2023" name="G3 (Bethesda)">
        <title>A chromosome-length genome assembly and annotation of blackberry (Rubus argutus, cv. 'Hillquist').</title>
        <authorList>
            <person name="Bruna T."/>
            <person name="Aryal R."/>
            <person name="Dudchenko O."/>
            <person name="Sargent D.J."/>
            <person name="Mead D."/>
            <person name="Buti M."/>
            <person name="Cavallini A."/>
            <person name="Hytonen T."/>
            <person name="Andres J."/>
            <person name="Pham M."/>
            <person name="Weisz D."/>
            <person name="Mascagni F."/>
            <person name="Usai G."/>
            <person name="Natali L."/>
            <person name="Bassil N."/>
            <person name="Fernandez G.E."/>
            <person name="Lomsadze A."/>
            <person name="Armour M."/>
            <person name="Olukolu B."/>
            <person name="Poorten T."/>
            <person name="Britton C."/>
            <person name="Davik J."/>
            <person name="Ashrafi H."/>
            <person name="Aiden E.L."/>
            <person name="Borodovsky M."/>
            <person name="Worthington M."/>
        </authorList>
    </citation>
    <scope>NUCLEOTIDE SEQUENCE [LARGE SCALE GENOMIC DNA]</scope>
    <source>
        <strain evidence="2">PI 553951</strain>
    </source>
</reference>
<evidence type="ECO:0000313" key="2">
    <source>
        <dbReference type="EMBL" id="KAK9937871.1"/>
    </source>
</evidence>
<name>A0AAW1XNK4_RUBAR</name>
<gene>
    <name evidence="2" type="ORF">M0R45_014638</name>
</gene>
<organism evidence="2 3">
    <name type="scientific">Rubus argutus</name>
    <name type="common">Southern blackberry</name>
    <dbReference type="NCBI Taxonomy" id="59490"/>
    <lineage>
        <taxon>Eukaryota</taxon>
        <taxon>Viridiplantae</taxon>
        <taxon>Streptophyta</taxon>
        <taxon>Embryophyta</taxon>
        <taxon>Tracheophyta</taxon>
        <taxon>Spermatophyta</taxon>
        <taxon>Magnoliopsida</taxon>
        <taxon>eudicotyledons</taxon>
        <taxon>Gunneridae</taxon>
        <taxon>Pentapetalae</taxon>
        <taxon>rosids</taxon>
        <taxon>fabids</taxon>
        <taxon>Rosales</taxon>
        <taxon>Rosaceae</taxon>
        <taxon>Rosoideae</taxon>
        <taxon>Rosoideae incertae sedis</taxon>
        <taxon>Rubus</taxon>
    </lineage>
</organism>
<accession>A0AAW1XNK4</accession>
<dbReference type="Gene3D" id="3.40.30.10">
    <property type="entry name" value="Glutaredoxin"/>
    <property type="match status" value="1"/>
</dbReference>
<dbReference type="SUPFAM" id="SSF52833">
    <property type="entry name" value="Thioredoxin-like"/>
    <property type="match status" value="1"/>
</dbReference>
<dbReference type="AlphaFoldDB" id="A0AAW1XNK4"/>
<comment type="caution">
    <text evidence="2">The sequence shown here is derived from an EMBL/GenBank/DDBJ whole genome shotgun (WGS) entry which is preliminary data.</text>
</comment>
<dbReference type="InterPro" id="IPR013766">
    <property type="entry name" value="Thioredoxin_domain"/>
</dbReference>